<dbReference type="PANTHER" id="PTHR24320:SF283">
    <property type="entry name" value="RETINOL DEHYDROGENASE 11"/>
    <property type="match status" value="1"/>
</dbReference>
<dbReference type="InterPro" id="IPR002347">
    <property type="entry name" value="SDR_fam"/>
</dbReference>
<dbReference type="PANTHER" id="PTHR24320">
    <property type="entry name" value="RETINOL DEHYDROGENASE"/>
    <property type="match status" value="1"/>
</dbReference>
<evidence type="ECO:0000313" key="3">
    <source>
        <dbReference type="EMBL" id="PMD53373.1"/>
    </source>
</evidence>
<protein>
    <submittedName>
        <fullName evidence="3">NAD(P)-binding protein</fullName>
    </submittedName>
</protein>
<dbReference type="InParanoid" id="A0A2J6SRQ3"/>
<dbReference type="Pfam" id="PF00106">
    <property type="entry name" value="adh_short"/>
    <property type="match status" value="1"/>
</dbReference>
<accession>A0A2J6SRQ3</accession>
<dbReference type="RefSeq" id="XP_024730277.1">
    <property type="nucleotide sequence ID" value="XM_024875820.1"/>
</dbReference>
<keyword evidence="2" id="KW-0560">Oxidoreductase</keyword>
<dbReference type="Proteomes" id="UP000235371">
    <property type="component" value="Unassembled WGS sequence"/>
</dbReference>
<evidence type="ECO:0000313" key="4">
    <source>
        <dbReference type="Proteomes" id="UP000235371"/>
    </source>
</evidence>
<proteinExistence type="inferred from homology"/>
<dbReference type="GeneID" id="36583899"/>
<evidence type="ECO:0000256" key="1">
    <source>
        <dbReference type="ARBA" id="ARBA00006484"/>
    </source>
</evidence>
<evidence type="ECO:0000256" key="2">
    <source>
        <dbReference type="ARBA" id="ARBA00023002"/>
    </source>
</evidence>
<name>A0A2J6SRQ3_9HELO</name>
<dbReference type="Gene3D" id="3.40.50.720">
    <property type="entry name" value="NAD(P)-binding Rossmann-like Domain"/>
    <property type="match status" value="1"/>
</dbReference>
<dbReference type="PRINTS" id="PR00081">
    <property type="entry name" value="GDHRDH"/>
</dbReference>
<dbReference type="EMBL" id="KZ613883">
    <property type="protein sequence ID" value="PMD53373.1"/>
    <property type="molecule type" value="Genomic_DNA"/>
</dbReference>
<dbReference type="GO" id="GO:0016491">
    <property type="term" value="F:oxidoreductase activity"/>
    <property type="evidence" value="ECO:0007669"/>
    <property type="project" value="UniProtKB-KW"/>
</dbReference>
<organism evidence="3 4">
    <name type="scientific">Hyaloscypha bicolor E</name>
    <dbReference type="NCBI Taxonomy" id="1095630"/>
    <lineage>
        <taxon>Eukaryota</taxon>
        <taxon>Fungi</taxon>
        <taxon>Dikarya</taxon>
        <taxon>Ascomycota</taxon>
        <taxon>Pezizomycotina</taxon>
        <taxon>Leotiomycetes</taxon>
        <taxon>Helotiales</taxon>
        <taxon>Hyaloscyphaceae</taxon>
        <taxon>Hyaloscypha</taxon>
        <taxon>Hyaloscypha bicolor</taxon>
    </lineage>
</organism>
<gene>
    <name evidence="3" type="ORF">K444DRAFT_541722</name>
</gene>
<keyword evidence="4" id="KW-1185">Reference proteome</keyword>
<comment type="similarity">
    <text evidence="1">Belongs to the short-chain dehydrogenases/reductases (SDR) family.</text>
</comment>
<dbReference type="STRING" id="1095630.A0A2J6SRQ3"/>
<dbReference type="AlphaFoldDB" id="A0A2J6SRQ3"/>
<sequence>MIATTYPELGEKTESLEAAEKFAEQIRGKTILVTGPGGGIGFSTVKAFATQSPSHLIVAGRNPTRIQGSIDALKVNFPKVELRCLELDLSNQKSVREAAAKVLTWKDVPTMDILVNNAAVMNLPERMLNEDGIETQFATNHVGNLLFTCLIIPKLFKVAETSPRGATRVINVSYLSSVVAGMSWSDINFNKINKALPEAEQPPYSTHTLE</sequence>
<dbReference type="InterPro" id="IPR036291">
    <property type="entry name" value="NAD(P)-bd_dom_sf"/>
</dbReference>
<reference evidence="3 4" key="1">
    <citation type="submission" date="2016-04" db="EMBL/GenBank/DDBJ databases">
        <title>A degradative enzymes factory behind the ericoid mycorrhizal symbiosis.</title>
        <authorList>
            <consortium name="DOE Joint Genome Institute"/>
            <person name="Martino E."/>
            <person name="Morin E."/>
            <person name="Grelet G."/>
            <person name="Kuo A."/>
            <person name="Kohler A."/>
            <person name="Daghino S."/>
            <person name="Barry K."/>
            <person name="Choi C."/>
            <person name="Cichocki N."/>
            <person name="Clum A."/>
            <person name="Copeland A."/>
            <person name="Hainaut M."/>
            <person name="Haridas S."/>
            <person name="Labutti K."/>
            <person name="Lindquist E."/>
            <person name="Lipzen A."/>
            <person name="Khouja H.-R."/>
            <person name="Murat C."/>
            <person name="Ohm R."/>
            <person name="Olson A."/>
            <person name="Spatafora J."/>
            <person name="Veneault-Fourrey C."/>
            <person name="Henrissat B."/>
            <person name="Grigoriev I."/>
            <person name="Martin F."/>
            <person name="Perotto S."/>
        </authorList>
    </citation>
    <scope>NUCLEOTIDE SEQUENCE [LARGE SCALE GENOMIC DNA]</scope>
    <source>
        <strain evidence="3 4">E</strain>
    </source>
</reference>
<dbReference type="SUPFAM" id="SSF51735">
    <property type="entry name" value="NAD(P)-binding Rossmann-fold domains"/>
    <property type="match status" value="1"/>
</dbReference>
<dbReference type="OrthoDB" id="191139at2759"/>